<feature type="compositionally biased region" description="Basic and acidic residues" evidence="1">
    <location>
        <begin position="65"/>
        <end position="77"/>
    </location>
</feature>
<organism evidence="2 3">
    <name type="scientific">Globodera pallida</name>
    <name type="common">Potato cyst nematode worm</name>
    <name type="synonym">Heterodera pallida</name>
    <dbReference type="NCBI Taxonomy" id="36090"/>
    <lineage>
        <taxon>Eukaryota</taxon>
        <taxon>Metazoa</taxon>
        <taxon>Ecdysozoa</taxon>
        <taxon>Nematoda</taxon>
        <taxon>Chromadorea</taxon>
        <taxon>Rhabditida</taxon>
        <taxon>Tylenchina</taxon>
        <taxon>Tylenchomorpha</taxon>
        <taxon>Tylenchoidea</taxon>
        <taxon>Heteroderidae</taxon>
        <taxon>Heteroderinae</taxon>
        <taxon>Globodera</taxon>
    </lineage>
</organism>
<reference evidence="2" key="1">
    <citation type="submission" date="2014-05" db="EMBL/GenBank/DDBJ databases">
        <title>The genome and life-stage specific transcriptomes of Globodera pallida elucidate key aspects of plant parasitism by a cyst nematode.</title>
        <authorList>
            <person name="Cotton J.A."/>
            <person name="Lilley C.J."/>
            <person name="Jones L.M."/>
            <person name="Kikuchi T."/>
            <person name="Reid A.J."/>
            <person name="Thorpe P."/>
            <person name="Tsai I.J."/>
            <person name="Beasley H."/>
            <person name="Blok V."/>
            <person name="Cock P.J.A."/>
            <person name="Van den Akker S.E."/>
            <person name="Holroyd N."/>
            <person name="Hunt M."/>
            <person name="Mantelin S."/>
            <person name="Naghra H."/>
            <person name="Pain A."/>
            <person name="Palomares-Rius J.E."/>
            <person name="Zarowiecki M."/>
            <person name="Berriman M."/>
            <person name="Jones J.T."/>
            <person name="Urwin P.E."/>
        </authorList>
    </citation>
    <scope>NUCLEOTIDE SEQUENCE [LARGE SCALE GENOMIC DNA]</scope>
    <source>
        <strain evidence="2">Lindley</strain>
    </source>
</reference>
<feature type="region of interest" description="Disordered" evidence="1">
    <location>
        <begin position="65"/>
        <end position="97"/>
    </location>
</feature>
<protein>
    <submittedName>
        <fullName evidence="3">Zf-trcl domain-containing protein</fullName>
    </submittedName>
</protein>
<sequence length="97" mass="11409">MCLNDRLLVKLEPPEAIQKHNKPVQCEKCARTWTRRYWVKIGFPRAAPRTLADYIKEHMWTMDMNERHPNDPDRRLDAPTFGRDGGGAGAQRKEYEK</sequence>
<name>A0A183BYL4_GLOPA</name>
<evidence type="ECO:0000313" key="3">
    <source>
        <dbReference type="WBParaSite" id="GPLIN_000570400"/>
    </source>
</evidence>
<dbReference type="Proteomes" id="UP000050741">
    <property type="component" value="Unassembled WGS sequence"/>
</dbReference>
<accession>A0A183BYL4</accession>
<reference evidence="3" key="2">
    <citation type="submission" date="2016-06" db="UniProtKB">
        <authorList>
            <consortium name="WormBaseParasite"/>
        </authorList>
    </citation>
    <scope>IDENTIFICATION</scope>
</reference>
<dbReference type="AlphaFoldDB" id="A0A183BYL4"/>
<proteinExistence type="predicted"/>
<keyword evidence="2" id="KW-1185">Reference proteome</keyword>
<evidence type="ECO:0000313" key="2">
    <source>
        <dbReference type="Proteomes" id="UP000050741"/>
    </source>
</evidence>
<evidence type="ECO:0000256" key="1">
    <source>
        <dbReference type="SAM" id="MobiDB-lite"/>
    </source>
</evidence>
<dbReference type="WBParaSite" id="GPLIN_000570400">
    <property type="protein sequence ID" value="GPLIN_000570400"/>
    <property type="gene ID" value="GPLIN_000570400"/>
</dbReference>